<dbReference type="STRING" id="13333.W1NRP5"/>
<dbReference type="SMART" id="SM00256">
    <property type="entry name" value="FBOX"/>
    <property type="match status" value="1"/>
</dbReference>
<dbReference type="Proteomes" id="UP000017836">
    <property type="component" value="Unassembled WGS sequence"/>
</dbReference>
<dbReference type="InterPro" id="IPR017451">
    <property type="entry name" value="F-box-assoc_interact_dom"/>
</dbReference>
<reference evidence="3" key="1">
    <citation type="journal article" date="2013" name="Science">
        <title>The Amborella genome and the evolution of flowering plants.</title>
        <authorList>
            <consortium name="Amborella Genome Project"/>
        </authorList>
    </citation>
    <scope>NUCLEOTIDE SEQUENCE [LARGE SCALE GENOMIC DNA]</scope>
</reference>
<dbReference type="Gene3D" id="1.20.1280.50">
    <property type="match status" value="1"/>
</dbReference>
<evidence type="ECO:0000313" key="2">
    <source>
        <dbReference type="EMBL" id="ERM98223.1"/>
    </source>
</evidence>
<gene>
    <name evidence="2" type="ORF">AMTR_s00095p00151510</name>
</gene>
<dbReference type="OMA" id="GWITDEY"/>
<dbReference type="Pfam" id="PF08268">
    <property type="entry name" value="FBA_3"/>
    <property type="match status" value="1"/>
</dbReference>
<proteinExistence type="predicted"/>
<dbReference type="PANTHER" id="PTHR31672">
    <property type="entry name" value="BNACNNG10540D PROTEIN"/>
    <property type="match status" value="1"/>
</dbReference>
<dbReference type="Gramene" id="ERM98223">
    <property type="protein sequence ID" value="ERM98223"/>
    <property type="gene ID" value="AMTR_s00095p00151510"/>
</dbReference>
<dbReference type="AlphaFoldDB" id="W1NRP5"/>
<dbReference type="OrthoDB" id="1924677at2759"/>
<dbReference type="Pfam" id="PF00646">
    <property type="entry name" value="F-box"/>
    <property type="match status" value="1"/>
</dbReference>
<dbReference type="HOGENOM" id="CLU_591021_0_0_1"/>
<dbReference type="PROSITE" id="PS50181">
    <property type="entry name" value="FBOX"/>
    <property type="match status" value="1"/>
</dbReference>
<dbReference type="InterPro" id="IPR001810">
    <property type="entry name" value="F-box_dom"/>
</dbReference>
<dbReference type="EMBL" id="KI395483">
    <property type="protein sequence ID" value="ERM98223.1"/>
    <property type="molecule type" value="Genomic_DNA"/>
</dbReference>
<dbReference type="InterPro" id="IPR036047">
    <property type="entry name" value="F-box-like_dom_sf"/>
</dbReference>
<evidence type="ECO:0000259" key="1">
    <source>
        <dbReference type="PROSITE" id="PS50181"/>
    </source>
</evidence>
<dbReference type="NCBIfam" id="TIGR01640">
    <property type="entry name" value="F_box_assoc_1"/>
    <property type="match status" value="1"/>
</dbReference>
<dbReference type="KEGG" id="atr:18426224"/>
<feature type="domain" description="F-box" evidence="1">
    <location>
        <begin position="8"/>
        <end position="50"/>
    </location>
</feature>
<dbReference type="InterPro" id="IPR013187">
    <property type="entry name" value="F-box-assoc_dom_typ3"/>
</dbReference>
<dbReference type="SUPFAM" id="SSF81383">
    <property type="entry name" value="F-box domain"/>
    <property type="match status" value="1"/>
</dbReference>
<keyword evidence="3" id="KW-1185">Reference proteome</keyword>
<dbReference type="GO" id="GO:0004842">
    <property type="term" value="F:ubiquitin-protein transferase activity"/>
    <property type="evidence" value="ECO:0000318"/>
    <property type="project" value="GO_Central"/>
</dbReference>
<protein>
    <recommendedName>
        <fullName evidence="1">F-box domain-containing protein</fullName>
    </recommendedName>
</protein>
<accession>W1NRP5</accession>
<dbReference type="GO" id="GO:0031146">
    <property type="term" value="P:SCF-dependent proteasomal ubiquitin-dependent protein catabolic process"/>
    <property type="evidence" value="ECO:0000318"/>
    <property type="project" value="GO_Central"/>
</dbReference>
<organism evidence="2 3">
    <name type="scientific">Amborella trichopoda</name>
    <dbReference type="NCBI Taxonomy" id="13333"/>
    <lineage>
        <taxon>Eukaryota</taxon>
        <taxon>Viridiplantae</taxon>
        <taxon>Streptophyta</taxon>
        <taxon>Embryophyta</taxon>
        <taxon>Tracheophyta</taxon>
        <taxon>Spermatophyta</taxon>
        <taxon>Magnoliopsida</taxon>
        <taxon>Amborellales</taxon>
        <taxon>Amborellaceae</taxon>
        <taxon>Amborella</taxon>
    </lineage>
</organism>
<evidence type="ECO:0000313" key="3">
    <source>
        <dbReference type="Proteomes" id="UP000017836"/>
    </source>
</evidence>
<name>W1NRP5_AMBTC</name>
<sequence>MGSLCCALPDELMLKILTQLPVQSILNFKAISKSWNETLSSPSFATAHSLSSSPFSPTFPLFVQKSGIFSIPPPPRCLSLSPNDTQPQLLKHLPDDASVDGLTTCNGLICFYDRTSQSYYIGNPATSKYTVVPAPVDCFYNGVVGLGYDPISFSFKILIQCSPKSDTPWRWCLFSSLTRCWETVEAPTTPKTVEAPTPKFDHRCDRAMACTGSTCYGVFCSCPNFVAFDLNTKSWDSFPPPEGLSYSCRRLGGLFIHTCKYLLKTQMWGDRVCIFNINHDLELKIWVLNREMRNWELVVNAGLQNLKDKPGNTLEALLLVGDTLFISRHNDRLFISRRHRDRHSTKITIAYNVRSHQFTIIEDLSLRNVFDFVPYKTTLLSWDA</sequence>
<dbReference type="InterPro" id="IPR050796">
    <property type="entry name" value="SCF_F-box_component"/>
</dbReference>